<dbReference type="PANTHER" id="PTHR15108">
    <property type="entry name" value="N-ACYLGLUCOSAMINE-2-EPIMERASE"/>
    <property type="match status" value="1"/>
</dbReference>
<comment type="similarity">
    <text evidence="1">Belongs to the N-acylglucosamine 2-epimerase family.</text>
</comment>
<sequence>MASATANWWRCSSASSRRPPTRSGRRAARPAKARPRRRPGPMDADVKGLLPLPAPSLPLPRAAAAGLSRRGALALIASLAACTDPDSSYRNRIDTGWHRDDLEALMLRWHKHAPQPDGSFQARFDRRWQPRAGDEVYLVDQARLVFSFAAAHEFIPDGGYLALAKRAASLMLMRFHDEVHGGYFHTISPDGRPKSVGKHAYDHAFVLLALAELYRISGDVRFREAAQQAWLETERGFLDAHGGLHSECEQDFKPRPGPRTQNPVMHMFEALLLLRSASGDKVAETGARRLGDFVVNKLLQGLPDGGALIPEWYDENWKPLATKAEGGVIDLGHQFEWTHLLTSGAVVSPIYAQVSERVLAYAMTIAYDEAEGGCATRAFPDGTAVDRRKGWWQQAECLHALMVAAQASGRTDLWRRYEQTLALVKSQVVDAEQGGWRAADALPCKTGSCRDEQPEPYHMVRLHQTALRPVV</sequence>
<proteinExistence type="inferred from homology"/>
<comment type="caution">
    <text evidence="4">The sequence shown here is derived from an EMBL/GenBank/DDBJ whole genome shotgun (WGS) entry which is preliminary data.</text>
</comment>
<accession>A0A254NCF4</accession>
<dbReference type="InterPro" id="IPR008928">
    <property type="entry name" value="6-hairpin_glycosidase_sf"/>
</dbReference>
<keyword evidence="5" id="KW-1185">Reference proteome</keyword>
<dbReference type="EMBL" id="NISI01000006">
    <property type="protein sequence ID" value="OWR03088.1"/>
    <property type="molecule type" value="Genomic_DNA"/>
</dbReference>
<evidence type="ECO:0000313" key="4">
    <source>
        <dbReference type="EMBL" id="OWR03088.1"/>
    </source>
</evidence>
<dbReference type="Pfam" id="PF07221">
    <property type="entry name" value="GlcNAc_2-epim"/>
    <property type="match status" value="1"/>
</dbReference>
<dbReference type="Gene3D" id="1.50.10.10">
    <property type="match status" value="1"/>
</dbReference>
<feature type="compositionally biased region" description="Basic residues" evidence="3">
    <location>
        <begin position="19"/>
        <end position="39"/>
    </location>
</feature>
<dbReference type="GO" id="GO:0016853">
    <property type="term" value="F:isomerase activity"/>
    <property type="evidence" value="ECO:0007669"/>
    <property type="project" value="UniProtKB-KW"/>
</dbReference>
<organism evidence="4 5">
    <name type="scientific">Roseateles puraquae</name>
    <dbReference type="NCBI Taxonomy" id="431059"/>
    <lineage>
        <taxon>Bacteria</taxon>
        <taxon>Pseudomonadati</taxon>
        <taxon>Pseudomonadota</taxon>
        <taxon>Betaproteobacteria</taxon>
        <taxon>Burkholderiales</taxon>
        <taxon>Sphaerotilaceae</taxon>
        <taxon>Roseateles</taxon>
    </lineage>
</organism>
<name>A0A254NCF4_9BURK</name>
<dbReference type="InterPro" id="IPR012341">
    <property type="entry name" value="6hp_glycosidase-like_sf"/>
</dbReference>
<dbReference type="SUPFAM" id="SSF48208">
    <property type="entry name" value="Six-hairpin glycosidases"/>
    <property type="match status" value="1"/>
</dbReference>
<feature type="region of interest" description="Disordered" evidence="3">
    <location>
        <begin position="1"/>
        <end position="49"/>
    </location>
</feature>
<keyword evidence="2" id="KW-0413">Isomerase</keyword>
<dbReference type="Proteomes" id="UP000197446">
    <property type="component" value="Unassembled WGS sequence"/>
</dbReference>
<evidence type="ECO:0000256" key="1">
    <source>
        <dbReference type="ARBA" id="ARBA00008558"/>
    </source>
</evidence>
<evidence type="ECO:0000256" key="3">
    <source>
        <dbReference type="SAM" id="MobiDB-lite"/>
    </source>
</evidence>
<evidence type="ECO:0008006" key="6">
    <source>
        <dbReference type="Google" id="ProtNLM"/>
    </source>
</evidence>
<protein>
    <recommendedName>
        <fullName evidence="6">N-acylglucosamine 2-epimerase</fullName>
    </recommendedName>
</protein>
<dbReference type="GO" id="GO:0005975">
    <property type="term" value="P:carbohydrate metabolic process"/>
    <property type="evidence" value="ECO:0007669"/>
    <property type="project" value="InterPro"/>
</dbReference>
<evidence type="ECO:0000313" key="5">
    <source>
        <dbReference type="Proteomes" id="UP000197446"/>
    </source>
</evidence>
<dbReference type="AlphaFoldDB" id="A0A254NCF4"/>
<gene>
    <name evidence="4" type="ORF">CDO81_16075</name>
</gene>
<reference evidence="4 5" key="1">
    <citation type="journal article" date="2007" name="Int. J. Syst. Evol. Microbiol.">
        <title>Description of Pelomonas aquatica sp. nov. and Pelomonas puraquae sp. nov., isolated from industrial and haemodialysis water.</title>
        <authorList>
            <person name="Gomila M."/>
            <person name="Bowien B."/>
            <person name="Falsen E."/>
            <person name="Moore E.R."/>
            <person name="Lalucat J."/>
        </authorList>
    </citation>
    <scope>NUCLEOTIDE SEQUENCE [LARGE SCALE GENOMIC DNA]</scope>
    <source>
        <strain evidence="4 5">CCUG 52769</strain>
    </source>
</reference>
<evidence type="ECO:0000256" key="2">
    <source>
        <dbReference type="ARBA" id="ARBA00023235"/>
    </source>
</evidence>
<dbReference type="InterPro" id="IPR010819">
    <property type="entry name" value="AGE/CE"/>
</dbReference>